<dbReference type="SUPFAM" id="SSF53597">
    <property type="entry name" value="Dihydrofolate reductase-like"/>
    <property type="match status" value="1"/>
</dbReference>
<dbReference type="EMBL" id="VBOR01000055">
    <property type="protein sequence ID" value="TMQ49606.1"/>
    <property type="molecule type" value="Genomic_DNA"/>
</dbReference>
<reference evidence="3 4" key="1">
    <citation type="journal article" date="2019" name="Nat. Microbiol.">
        <title>Mediterranean grassland soil C-N compound turnover is dependent on rainfall and depth, and is mediated by genomically divergent microorganisms.</title>
        <authorList>
            <person name="Diamond S."/>
            <person name="Andeer P.F."/>
            <person name="Li Z."/>
            <person name="Crits-Christoph A."/>
            <person name="Burstein D."/>
            <person name="Anantharaman K."/>
            <person name="Lane K.R."/>
            <person name="Thomas B.C."/>
            <person name="Pan C."/>
            <person name="Northen T.R."/>
            <person name="Banfield J.F."/>
        </authorList>
    </citation>
    <scope>NUCLEOTIDE SEQUENCE [LARGE SCALE GENOMIC DNA]</scope>
    <source>
        <strain evidence="3">WS_1</strain>
    </source>
</reference>
<evidence type="ECO:0000256" key="1">
    <source>
        <dbReference type="SAM" id="MobiDB-lite"/>
    </source>
</evidence>
<evidence type="ECO:0000313" key="3">
    <source>
        <dbReference type="EMBL" id="TMQ49606.1"/>
    </source>
</evidence>
<dbReference type="InterPro" id="IPR024072">
    <property type="entry name" value="DHFR-like_dom_sf"/>
</dbReference>
<feature type="region of interest" description="Disordered" evidence="1">
    <location>
        <begin position="27"/>
        <end position="51"/>
    </location>
</feature>
<protein>
    <submittedName>
        <fullName evidence="3">Dihydrofolate reductase</fullName>
    </submittedName>
</protein>
<dbReference type="Proteomes" id="UP000316292">
    <property type="component" value="Unassembled WGS sequence"/>
</dbReference>
<dbReference type="GO" id="GO:0008703">
    <property type="term" value="F:5-amino-6-(5-phosphoribosylamino)uracil reductase activity"/>
    <property type="evidence" value="ECO:0007669"/>
    <property type="project" value="InterPro"/>
</dbReference>
<name>A0A538SE03_UNCEI</name>
<proteinExistence type="predicted"/>
<accession>A0A538SE03</accession>
<gene>
    <name evidence="3" type="ORF">E6K71_04370</name>
</gene>
<feature type="domain" description="Bacterial bifunctional deaminase-reductase C-terminal" evidence="2">
    <location>
        <begin position="1"/>
        <end position="181"/>
    </location>
</feature>
<dbReference type="PANTHER" id="PTHR38011:SF12">
    <property type="entry name" value="BIFUNCTIONAL DEAMINASE-REDUCTASE DOMAIN PROTEIN"/>
    <property type="match status" value="1"/>
</dbReference>
<dbReference type="GO" id="GO:0009231">
    <property type="term" value="P:riboflavin biosynthetic process"/>
    <property type="evidence" value="ECO:0007669"/>
    <property type="project" value="InterPro"/>
</dbReference>
<dbReference type="Gene3D" id="3.40.430.10">
    <property type="entry name" value="Dihydrofolate Reductase, subunit A"/>
    <property type="match status" value="1"/>
</dbReference>
<dbReference type="Pfam" id="PF01872">
    <property type="entry name" value="RibD_C"/>
    <property type="match status" value="1"/>
</dbReference>
<dbReference type="InterPro" id="IPR050765">
    <property type="entry name" value="Riboflavin_Biosynth_HTPR"/>
</dbReference>
<organism evidence="3 4">
    <name type="scientific">Eiseniibacteriota bacterium</name>
    <dbReference type="NCBI Taxonomy" id="2212470"/>
    <lineage>
        <taxon>Bacteria</taxon>
        <taxon>Candidatus Eiseniibacteriota</taxon>
    </lineage>
</organism>
<dbReference type="PANTHER" id="PTHR38011">
    <property type="entry name" value="DIHYDROFOLATE REDUCTASE FAMILY PROTEIN (AFU_ORTHOLOGUE AFUA_8G06820)"/>
    <property type="match status" value="1"/>
</dbReference>
<comment type="caution">
    <text evidence="3">The sequence shown here is derived from an EMBL/GenBank/DDBJ whole genome shotgun (WGS) entry which is preliminary data.</text>
</comment>
<sequence>MSLDGFIAGPKDDLVRLHDWIFSGRADRSGGKSDRTGGSSRSSAGDPKDAEVIDEMFRTTGAVIMGRRTYDIGEPFWGSNPPFRVPCYVLTHRGQEILIRGETTFTFVTEGIESALKQARAAARHKNVSLIGADTAQQFMKAGLLDEIQISLVPVLLREGIRLFENMGTKQVELERERVVESPGVTHLTFRVVK</sequence>
<evidence type="ECO:0000259" key="2">
    <source>
        <dbReference type="Pfam" id="PF01872"/>
    </source>
</evidence>
<evidence type="ECO:0000313" key="4">
    <source>
        <dbReference type="Proteomes" id="UP000316292"/>
    </source>
</evidence>
<dbReference type="InterPro" id="IPR002734">
    <property type="entry name" value="RibDG_C"/>
</dbReference>
<dbReference type="AlphaFoldDB" id="A0A538SE03"/>